<dbReference type="EMBL" id="JADJEV010000003">
    <property type="protein sequence ID" value="MBK6972980.1"/>
    <property type="molecule type" value="Genomic_DNA"/>
</dbReference>
<dbReference type="InterPro" id="IPR007621">
    <property type="entry name" value="TPM_dom"/>
</dbReference>
<keyword evidence="2" id="KW-0812">Transmembrane</keyword>
<feature type="transmembrane region" description="Helical" evidence="2">
    <location>
        <begin position="195"/>
        <end position="214"/>
    </location>
</feature>
<dbReference type="PROSITE" id="PS51257">
    <property type="entry name" value="PROKAR_LIPOPROTEIN"/>
    <property type="match status" value="1"/>
</dbReference>
<feature type="region of interest" description="Disordered" evidence="1">
    <location>
        <begin position="263"/>
        <end position="285"/>
    </location>
</feature>
<keyword evidence="2" id="KW-1133">Transmembrane helix</keyword>
<feature type="transmembrane region" description="Helical" evidence="2">
    <location>
        <begin position="226"/>
        <end position="255"/>
    </location>
</feature>
<comment type="caution">
    <text evidence="5">The sequence shown here is derived from an EMBL/GenBank/DDBJ whole genome shotgun (WGS) entry which is preliminary data.</text>
</comment>
<evidence type="ECO:0000259" key="4">
    <source>
        <dbReference type="Pfam" id="PF04536"/>
    </source>
</evidence>
<feature type="domain" description="TPM" evidence="4">
    <location>
        <begin position="45"/>
        <end position="168"/>
    </location>
</feature>
<dbReference type="Gene3D" id="3.10.310.50">
    <property type="match status" value="1"/>
</dbReference>
<gene>
    <name evidence="5" type="ORF">IPH26_08490</name>
</gene>
<organism evidence="5 6">
    <name type="scientific">Candidatus Methylophosphatis roskildensis</name>
    <dbReference type="NCBI Taxonomy" id="2899263"/>
    <lineage>
        <taxon>Bacteria</taxon>
        <taxon>Pseudomonadati</taxon>
        <taxon>Pseudomonadota</taxon>
        <taxon>Betaproteobacteria</taxon>
        <taxon>Nitrosomonadales</taxon>
        <taxon>Sterolibacteriaceae</taxon>
        <taxon>Candidatus Methylophosphatis</taxon>
    </lineage>
</organism>
<evidence type="ECO:0000313" key="5">
    <source>
        <dbReference type="EMBL" id="MBK6972980.1"/>
    </source>
</evidence>
<dbReference type="Proteomes" id="UP000807785">
    <property type="component" value="Unassembled WGS sequence"/>
</dbReference>
<dbReference type="PANTHER" id="PTHR30373">
    <property type="entry name" value="UPF0603 PROTEIN YGCG"/>
    <property type="match status" value="1"/>
</dbReference>
<dbReference type="AlphaFoldDB" id="A0A9D7E4Y8"/>
<reference evidence="5" key="1">
    <citation type="submission" date="2020-10" db="EMBL/GenBank/DDBJ databases">
        <title>Connecting structure to function with the recovery of over 1000 high-quality activated sludge metagenome-assembled genomes encoding full-length rRNA genes using long-read sequencing.</title>
        <authorList>
            <person name="Singleton C.M."/>
            <person name="Petriglieri F."/>
            <person name="Kristensen J.M."/>
            <person name="Kirkegaard R.H."/>
            <person name="Michaelsen T.Y."/>
            <person name="Andersen M.H."/>
            <person name="Karst S.M."/>
            <person name="Dueholm M.S."/>
            <person name="Nielsen P.H."/>
            <person name="Albertsen M."/>
        </authorList>
    </citation>
    <scope>NUCLEOTIDE SEQUENCE</scope>
    <source>
        <strain evidence="5">Bjer_18-Q3-R1-45_BAT3C.347</strain>
    </source>
</reference>
<evidence type="ECO:0000256" key="3">
    <source>
        <dbReference type="SAM" id="SignalP"/>
    </source>
</evidence>
<accession>A0A9D7E4Y8</accession>
<protein>
    <submittedName>
        <fullName evidence="5">TPM domain-containing protein</fullName>
    </submittedName>
</protein>
<dbReference type="PANTHER" id="PTHR30373:SF2">
    <property type="entry name" value="UPF0603 PROTEIN YGCG"/>
    <property type="match status" value="1"/>
</dbReference>
<dbReference type="Pfam" id="PF04536">
    <property type="entry name" value="TPM_phosphatase"/>
    <property type="match status" value="1"/>
</dbReference>
<keyword evidence="2" id="KW-0472">Membrane</keyword>
<proteinExistence type="predicted"/>
<feature type="signal peptide" evidence="3">
    <location>
        <begin position="1"/>
        <end position="28"/>
    </location>
</feature>
<feature type="chain" id="PRO_5039703015" evidence="3">
    <location>
        <begin position="29"/>
        <end position="306"/>
    </location>
</feature>
<sequence length="306" mass="30774">MIGSRGLPRVILLLLAGAAWLACAIALAQPAGGDLVAIPPLQAHVTDLSGTLSAGQQAQLEQQLAAFETARGSQIAILLVPTVQPEAIEQFSIRVAEAWKIGRRNHDDGVLITVAKNDRKMRIDVGYGLEGAIPDAIAKRIISETMAPKFRQGDFAGGLSGAVAQMEKLIEGESLPPPAKADRGVTGSEGSFEQLFVIGLMLSVVAGGVLRAMFGRLAGSGLSSGLVGAAAWFITGSMLVAGIGALIAFVFVLVLSSGAGRRASHGGGWGGGGWTGGSGGSWGGGSDSWGGGGGGSFGGGGASGDW</sequence>
<evidence type="ECO:0000256" key="2">
    <source>
        <dbReference type="SAM" id="Phobius"/>
    </source>
</evidence>
<feature type="compositionally biased region" description="Gly residues" evidence="1">
    <location>
        <begin position="265"/>
        <end position="285"/>
    </location>
</feature>
<name>A0A9D7E4Y8_9PROT</name>
<evidence type="ECO:0000256" key="1">
    <source>
        <dbReference type="SAM" id="MobiDB-lite"/>
    </source>
</evidence>
<evidence type="ECO:0000313" key="6">
    <source>
        <dbReference type="Proteomes" id="UP000807785"/>
    </source>
</evidence>
<keyword evidence="3" id="KW-0732">Signal</keyword>